<feature type="region of interest" description="Disordered" evidence="1">
    <location>
        <begin position="1"/>
        <end position="21"/>
    </location>
</feature>
<dbReference type="GeneID" id="110775532"/>
<reference evidence="3" key="2">
    <citation type="submission" date="2025-08" db="UniProtKB">
        <authorList>
            <consortium name="RefSeq"/>
        </authorList>
    </citation>
    <scope>IDENTIFICATION</scope>
    <source>
        <tissue evidence="3">Leaf</tissue>
    </source>
</reference>
<dbReference type="Proteomes" id="UP000813463">
    <property type="component" value="Chromosome 3"/>
</dbReference>
<dbReference type="KEGG" id="soe:110775532"/>
<organism evidence="2 3">
    <name type="scientific">Spinacia oleracea</name>
    <name type="common">Spinach</name>
    <dbReference type="NCBI Taxonomy" id="3562"/>
    <lineage>
        <taxon>Eukaryota</taxon>
        <taxon>Viridiplantae</taxon>
        <taxon>Streptophyta</taxon>
        <taxon>Embryophyta</taxon>
        <taxon>Tracheophyta</taxon>
        <taxon>Spermatophyta</taxon>
        <taxon>Magnoliopsida</taxon>
        <taxon>eudicotyledons</taxon>
        <taxon>Gunneridae</taxon>
        <taxon>Pentapetalae</taxon>
        <taxon>Caryophyllales</taxon>
        <taxon>Chenopodiaceae</taxon>
        <taxon>Chenopodioideae</taxon>
        <taxon>Anserineae</taxon>
        <taxon>Spinacia</taxon>
    </lineage>
</organism>
<evidence type="ECO:0000256" key="1">
    <source>
        <dbReference type="SAM" id="MobiDB-lite"/>
    </source>
</evidence>
<dbReference type="AlphaFoldDB" id="A0A9R0HS18"/>
<reference evidence="2" key="1">
    <citation type="journal article" date="2021" name="Nat. Commun.">
        <title>Genomic analyses provide insights into spinach domestication and the genetic basis of agronomic traits.</title>
        <authorList>
            <person name="Cai X."/>
            <person name="Sun X."/>
            <person name="Xu C."/>
            <person name="Sun H."/>
            <person name="Wang X."/>
            <person name="Ge C."/>
            <person name="Zhang Z."/>
            <person name="Wang Q."/>
            <person name="Fei Z."/>
            <person name="Jiao C."/>
            <person name="Wang Q."/>
        </authorList>
    </citation>
    <scope>NUCLEOTIDE SEQUENCE [LARGE SCALE GENOMIC DNA]</scope>
    <source>
        <strain evidence="2">cv. Varoflay</strain>
    </source>
</reference>
<name>A0A9R0HS18_SPIOL</name>
<accession>A0A9R0HS18</accession>
<dbReference type="OrthoDB" id="848208at2759"/>
<keyword evidence="2" id="KW-1185">Reference proteome</keyword>
<proteinExistence type="predicted"/>
<evidence type="ECO:0000313" key="2">
    <source>
        <dbReference type="Proteomes" id="UP000813463"/>
    </source>
</evidence>
<protein>
    <submittedName>
        <fullName evidence="3">Uncharacterized protein</fullName>
    </submittedName>
</protein>
<gene>
    <name evidence="3" type="primary">LOC110775532</name>
</gene>
<dbReference type="RefSeq" id="XP_021835829.1">
    <property type="nucleotide sequence ID" value="XM_021980137.2"/>
</dbReference>
<sequence>MEGKEAKSCCPPGSGKSCGTSNVPSNDKAYCKCGPGWTCVIRKIEEPEADAKPFYNCTDQGCVCITDDSKKGEGSGKKQIVETAGAYCYCGEGYACTITRTEGPDAGKVFFECGNGCECEVPASGSEVVILKDA</sequence>
<evidence type="ECO:0000313" key="3">
    <source>
        <dbReference type="RefSeq" id="XP_021835829.1"/>
    </source>
</evidence>